<evidence type="ECO:0000313" key="1">
    <source>
        <dbReference type="EMBL" id="KAL0062238.1"/>
    </source>
</evidence>
<reference evidence="1 2" key="1">
    <citation type="submission" date="2024-05" db="EMBL/GenBank/DDBJ databases">
        <title>A draft genome resource for the thread blight pathogen Marasmius tenuissimus strain MS-2.</title>
        <authorList>
            <person name="Yulfo-Soto G.E."/>
            <person name="Baruah I.K."/>
            <person name="Amoako-Attah I."/>
            <person name="Bukari Y."/>
            <person name="Meinhardt L.W."/>
            <person name="Bailey B.A."/>
            <person name="Cohen S.P."/>
        </authorList>
    </citation>
    <scope>NUCLEOTIDE SEQUENCE [LARGE SCALE GENOMIC DNA]</scope>
    <source>
        <strain evidence="1 2">MS-2</strain>
    </source>
</reference>
<gene>
    <name evidence="1" type="ORF">AAF712_010868</name>
</gene>
<proteinExistence type="predicted"/>
<protein>
    <submittedName>
        <fullName evidence="1">Uncharacterized protein</fullName>
    </submittedName>
</protein>
<evidence type="ECO:0000313" key="2">
    <source>
        <dbReference type="Proteomes" id="UP001437256"/>
    </source>
</evidence>
<dbReference type="EMBL" id="JBBXMP010000110">
    <property type="protein sequence ID" value="KAL0062238.1"/>
    <property type="molecule type" value="Genomic_DNA"/>
</dbReference>
<sequence>MSDPGIQVQKPRAFGPLNENVRKAVVRHITRACEVSESQARDSIPSQVTHWGTLSYLDGGDTIYGSNMHAKSRRFTRDATFVKYMYLFDKNERFKNRPVILERRPVYGQLHRVVEFKADFGAQGFCNTHTVAIICPVKLNEHYTDGLGTPYCKINVFASIIAVDLDDVSCLMARVPDCGRWALYEQPYAMGLDSSEDPEET</sequence>
<accession>A0ABR2ZNC7</accession>
<dbReference type="Proteomes" id="UP001437256">
    <property type="component" value="Unassembled WGS sequence"/>
</dbReference>
<name>A0ABR2ZNC7_9AGAR</name>
<organism evidence="1 2">
    <name type="scientific">Marasmius tenuissimus</name>
    <dbReference type="NCBI Taxonomy" id="585030"/>
    <lineage>
        <taxon>Eukaryota</taxon>
        <taxon>Fungi</taxon>
        <taxon>Dikarya</taxon>
        <taxon>Basidiomycota</taxon>
        <taxon>Agaricomycotina</taxon>
        <taxon>Agaricomycetes</taxon>
        <taxon>Agaricomycetidae</taxon>
        <taxon>Agaricales</taxon>
        <taxon>Marasmiineae</taxon>
        <taxon>Marasmiaceae</taxon>
        <taxon>Marasmius</taxon>
    </lineage>
</organism>
<keyword evidence="2" id="KW-1185">Reference proteome</keyword>
<comment type="caution">
    <text evidence="1">The sequence shown here is derived from an EMBL/GenBank/DDBJ whole genome shotgun (WGS) entry which is preliminary data.</text>
</comment>